<reference evidence="2" key="2">
    <citation type="journal article" date="2023" name="Plants (Basel)">
        <title>Annotation of the Turnera subulata (Passifloraceae) Draft Genome Reveals the S-Locus Evolved after the Divergence of Turneroideae from Passifloroideae in a Stepwise Manner.</title>
        <authorList>
            <person name="Henning P.M."/>
            <person name="Roalson E.H."/>
            <person name="Mir W."/>
            <person name="McCubbin A.G."/>
            <person name="Shore J.S."/>
        </authorList>
    </citation>
    <scope>NUCLEOTIDE SEQUENCE</scope>
    <source>
        <strain evidence="2">F60SS</strain>
    </source>
</reference>
<keyword evidence="3" id="KW-1185">Reference proteome</keyword>
<comment type="caution">
    <text evidence="2">The sequence shown here is derived from an EMBL/GenBank/DDBJ whole genome shotgun (WGS) entry which is preliminary data.</text>
</comment>
<reference evidence="2" key="1">
    <citation type="submission" date="2022-02" db="EMBL/GenBank/DDBJ databases">
        <authorList>
            <person name="Henning P.M."/>
            <person name="McCubbin A.G."/>
            <person name="Shore J.S."/>
        </authorList>
    </citation>
    <scope>NUCLEOTIDE SEQUENCE</scope>
    <source>
        <strain evidence="2">F60SS</strain>
        <tissue evidence="2">Leaves</tissue>
    </source>
</reference>
<accession>A0A9Q0JJW2</accession>
<name>A0A9Q0JJW2_9ROSI</name>
<dbReference type="InterPro" id="IPR006527">
    <property type="entry name" value="F-box-assoc_dom_typ1"/>
</dbReference>
<dbReference type="Pfam" id="PF07734">
    <property type="entry name" value="FBA_1"/>
    <property type="match status" value="1"/>
</dbReference>
<dbReference type="Proteomes" id="UP001141552">
    <property type="component" value="Unassembled WGS sequence"/>
</dbReference>
<evidence type="ECO:0000313" key="3">
    <source>
        <dbReference type="Proteomes" id="UP001141552"/>
    </source>
</evidence>
<organism evidence="2 3">
    <name type="scientific">Turnera subulata</name>
    <dbReference type="NCBI Taxonomy" id="218843"/>
    <lineage>
        <taxon>Eukaryota</taxon>
        <taxon>Viridiplantae</taxon>
        <taxon>Streptophyta</taxon>
        <taxon>Embryophyta</taxon>
        <taxon>Tracheophyta</taxon>
        <taxon>Spermatophyta</taxon>
        <taxon>Magnoliopsida</taxon>
        <taxon>eudicotyledons</taxon>
        <taxon>Gunneridae</taxon>
        <taxon>Pentapetalae</taxon>
        <taxon>rosids</taxon>
        <taxon>fabids</taxon>
        <taxon>Malpighiales</taxon>
        <taxon>Passifloraceae</taxon>
        <taxon>Turnera</taxon>
    </lineage>
</organism>
<dbReference type="InterPro" id="IPR050796">
    <property type="entry name" value="SCF_F-box_component"/>
</dbReference>
<dbReference type="PANTHER" id="PTHR31672:SF13">
    <property type="entry name" value="F-BOX PROTEIN CPR30-LIKE"/>
    <property type="match status" value="1"/>
</dbReference>
<evidence type="ECO:0000259" key="1">
    <source>
        <dbReference type="Pfam" id="PF07734"/>
    </source>
</evidence>
<dbReference type="AlphaFoldDB" id="A0A9Q0JJW2"/>
<proteinExistence type="predicted"/>
<dbReference type="NCBIfam" id="TIGR01640">
    <property type="entry name" value="F_box_assoc_1"/>
    <property type="match status" value="1"/>
</dbReference>
<dbReference type="OrthoDB" id="591557at2759"/>
<dbReference type="EMBL" id="JAKUCV010002163">
    <property type="protein sequence ID" value="KAJ4843737.1"/>
    <property type="molecule type" value="Genomic_DNA"/>
</dbReference>
<protein>
    <recommendedName>
        <fullName evidence="1">F-box associated beta-propeller type 1 domain-containing protein</fullName>
    </recommendedName>
</protein>
<feature type="domain" description="F-box associated beta-propeller type 1" evidence="1">
    <location>
        <begin position="3"/>
        <end position="193"/>
    </location>
</feature>
<gene>
    <name evidence="2" type="ORF">Tsubulata_031484</name>
</gene>
<dbReference type="PANTHER" id="PTHR31672">
    <property type="entry name" value="BNACNNG10540D PROTEIN"/>
    <property type="match status" value="1"/>
</dbReference>
<dbReference type="InterPro" id="IPR017451">
    <property type="entry name" value="F-box-assoc_interact_dom"/>
</dbReference>
<evidence type="ECO:0000313" key="2">
    <source>
        <dbReference type="EMBL" id="KAJ4843737.1"/>
    </source>
</evidence>
<sequence length="239" mass="27552">MDRAYGFGYDSAADDYKVFIVAVRPDARKRKDRVPKVQIFSLKTGSWKRVENSDIYLQHIIEADRGLFLNGALHWGKRDADKITAFDLSEEKFCDVPAPPEQRGLAHKGIGIVGEYLCMSWSRKPSFDGSVVWVMKEYLNETSWVTFIDYCPSWGGQCSVRYHCNFIADSVLDKEDSGCLMFDLHDIVYTTEILKWNKNLEKSERDGVDEIQYYEHRASIPYREALTSPYPSLVMNQGF</sequence>